<evidence type="ECO:0000259" key="14">
    <source>
        <dbReference type="PROSITE" id="PS50862"/>
    </source>
</evidence>
<dbReference type="SUPFAM" id="SSF52954">
    <property type="entry name" value="Class II aaRS ABD-related"/>
    <property type="match status" value="1"/>
</dbReference>
<name>A0A9D1SBH8_9PROT</name>
<keyword evidence="10 13" id="KW-0648">Protein biosynthesis</keyword>
<dbReference type="InterPro" id="IPR018163">
    <property type="entry name" value="Thr/Ala-tRNA-synth_IIc_edit"/>
</dbReference>
<evidence type="ECO:0000259" key="15">
    <source>
        <dbReference type="PROSITE" id="PS51880"/>
    </source>
</evidence>
<dbReference type="GO" id="GO:0005524">
    <property type="term" value="F:ATP binding"/>
    <property type="evidence" value="ECO:0007669"/>
    <property type="project" value="UniProtKB-UniRule"/>
</dbReference>
<dbReference type="CDD" id="cd01667">
    <property type="entry name" value="TGS_ThrRS"/>
    <property type="match status" value="1"/>
</dbReference>
<comment type="catalytic activity">
    <reaction evidence="12 13">
        <text>tRNA(Thr) + L-threonine + ATP = L-threonyl-tRNA(Thr) + AMP + diphosphate + H(+)</text>
        <dbReference type="Rhea" id="RHEA:24624"/>
        <dbReference type="Rhea" id="RHEA-COMP:9670"/>
        <dbReference type="Rhea" id="RHEA-COMP:9704"/>
        <dbReference type="ChEBI" id="CHEBI:15378"/>
        <dbReference type="ChEBI" id="CHEBI:30616"/>
        <dbReference type="ChEBI" id="CHEBI:33019"/>
        <dbReference type="ChEBI" id="CHEBI:57926"/>
        <dbReference type="ChEBI" id="CHEBI:78442"/>
        <dbReference type="ChEBI" id="CHEBI:78534"/>
        <dbReference type="ChEBI" id="CHEBI:456215"/>
        <dbReference type="EC" id="6.1.1.3"/>
    </reaction>
</comment>
<dbReference type="PRINTS" id="PR01047">
    <property type="entry name" value="TRNASYNTHTHR"/>
</dbReference>
<dbReference type="EC" id="6.1.1.3" evidence="13"/>
<dbReference type="NCBIfam" id="TIGR00418">
    <property type="entry name" value="thrS"/>
    <property type="match status" value="1"/>
</dbReference>
<keyword evidence="7 13" id="KW-0862">Zinc</keyword>
<dbReference type="InterPro" id="IPR004154">
    <property type="entry name" value="Anticodon-bd"/>
</dbReference>
<dbReference type="InterPro" id="IPR012676">
    <property type="entry name" value="TGS-like"/>
</dbReference>
<keyword evidence="5 13" id="KW-0479">Metal-binding</keyword>
<dbReference type="InterPro" id="IPR033728">
    <property type="entry name" value="ThrRS_core"/>
</dbReference>
<evidence type="ECO:0000256" key="10">
    <source>
        <dbReference type="ARBA" id="ARBA00022917"/>
    </source>
</evidence>
<dbReference type="FunFam" id="3.30.930.10:FF:000002">
    <property type="entry name" value="Threonine--tRNA ligase"/>
    <property type="match status" value="1"/>
</dbReference>
<comment type="similarity">
    <text evidence="1 13">Belongs to the class-II aminoacyl-tRNA synthetase family.</text>
</comment>
<comment type="cofactor">
    <cofactor evidence="13">
        <name>Zn(2+)</name>
        <dbReference type="ChEBI" id="CHEBI:29105"/>
    </cofactor>
    <text evidence="13">Binds 1 zinc ion per subunit.</text>
</comment>
<dbReference type="FunFam" id="3.10.20.30:FF:000005">
    <property type="entry name" value="Threonine--tRNA ligase"/>
    <property type="match status" value="1"/>
</dbReference>
<sequence>MVAIKLPDGSVLEMESGVNGFDIANKISAGLAKAALAITVNGKTQDLSTPITTDATVTIITGKDKEGLHILRHSCSHVMAQAVKELWPDVQVTIGPAIENGFYYDFARKEPFTTEDFEKIEAKMHEIVKRDEKLERIVMPREDAIKFFNNKGEHYKAEIISDLPEGEIISLYRQGDFTDLCRGPHVPSTGKIGDAFKLMKVAGAYWRGDSSKEMLQRIYATAWADKKDLKAYLEMLEEAEKRDHRKLGKEMDLFHFEPEYAPGAVFWHDKGYKIYRKLIEYMRNRQEHNGYIEIATPRIMDRVLWEISGHWDKYGAHNYSGKTEDGKQFCVKPMNCPGGLLVYKQGIKSYRDLPLRVAEFGMVNRYEASGSLMGLMRVREFTQDDAHIFCTPEQMEEECVKTIKLILDIYKDFGFEDVKIYLSTRPDSIYRIGSDEIWDISEKALANALEHNGYAYEINEGEGAFYGPKLEFILRDAIGREWQCGTVQMDMNLPQRFDISYIGEDGEKHQPVMLHRALFGSIERFLGILIENHAGKLPLWLSPEQVVVCPIVSEFDGYAEEVADKLRKAGLYAKTDLRNEKINYKVREHSLAKIPVIAVVGAKEKENGTVAVRRLGSERQEIIKLDDFIAALAEEAQMPHLHE</sequence>
<evidence type="ECO:0000256" key="7">
    <source>
        <dbReference type="ARBA" id="ARBA00022833"/>
    </source>
</evidence>
<dbReference type="InterPro" id="IPR006195">
    <property type="entry name" value="aa-tRNA-synth_II"/>
</dbReference>
<feature type="domain" description="TGS" evidence="15">
    <location>
        <begin position="1"/>
        <end position="61"/>
    </location>
</feature>
<dbReference type="Gene3D" id="3.10.20.30">
    <property type="match status" value="1"/>
</dbReference>
<dbReference type="FunFam" id="3.40.50.800:FF:000001">
    <property type="entry name" value="Threonine--tRNA ligase"/>
    <property type="match status" value="1"/>
</dbReference>
<keyword evidence="3 13" id="KW-0820">tRNA-binding</keyword>
<dbReference type="SMART" id="SM00863">
    <property type="entry name" value="tRNA_SAD"/>
    <property type="match status" value="1"/>
</dbReference>
<dbReference type="Gene3D" id="3.30.930.10">
    <property type="entry name" value="Bira Bifunctional Protein, Domain 2"/>
    <property type="match status" value="1"/>
</dbReference>
<dbReference type="Gene3D" id="3.30.980.10">
    <property type="entry name" value="Threonyl-trna Synthetase, Chain A, domain 2"/>
    <property type="match status" value="1"/>
</dbReference>
<dbReference type="Proteomes" id="UP000824107">
    <property type="component" value="Unassembled WGS sequence"/>
</dbReference>
<dbReference type="GO" id="GO:0046872">
    <property type="term" value="F:metal ion binding"/>
    <property type="evidence" value="ECO:0007669"/>
    <property type="project" value="UniProtKB-KW"/>
</dbReference>
<dbReference type="InterPro" id="IPR004095">
    <property type="entry name" value="TGS"/>
</dbReference>
<evidence type="ECO:0000256" key="9">
    <source>
        <dbReference type="ARBA" id="ARBA00022884"/>
    </source>
</evidence>
<dbReference type="GO" id="GO:0004829">
    <property type="term" value="F:threonine-tRNA ligase activity"/>
    <property type="evidence" value="ECO:0007669"/>
    <property type="project" value="UniProtKB-UniRule"/>
</dbReference>
<protein>
    <recommendedName>
        <fullName evidence="13">Threonine--tRNA ligase</fullName>
        <ecNumber evidence="13">6.1.1.3</ecNumber>
    </recommendedName>
    <alternativeName>
        <fullName evidence="13">Threonyl-tRNA synthetase</fullName>
        <shortName evidence="13">ThrRS</shortName>
    </alternativeName>
</protein>
<dbReference type="GO" id="GO:0005737">
    <property type="term" value="C:cytoplasm"/>
    <property type="evidence" value="ECO:0007669"/>
    <property type="project" value="UniProtKB-SubCell"/>
</dbReference>
<proteinExistence type="inferred from homology"/>
<keyword evidence="6 13" id="KW-0547">Nucleotide-binding</keyword>
<dbReference type="GO" id="GO:0006435">
    <property type="term" value="P:threonyl-tRNA aminoacylation"/>
    <property type="evidence" value="ECO:0007669"/>
    <property type="project" value="UniProtKB-UniRule"/>
</dbReference>
<evidence type="ECO:0000256" key="1">
    <source>
        <dbReference type="ARBA" id="ARBA00008226"/>
    </source>
</evidence>
<dbReference type="Pfam" id="PF03129">
    <property type="entry name" value="HGTP_anticodon"/>
    <property type="match status" value="1"/>
</dbReference>
<evidence type="ECO:0000313" key="16">
    <source>
        <dbReference type="EMBL" id="HIU54021.1"/>
    </source>
</evidence>
<dbReference type="CDD" id="cd00860">
    <property type="entry name" value="ThrRS_anticodon"/>
    <property type="match status" value="1"/>
</dbReference>
<dbReference type="InterPro" id="IPR002320">
    <property type="entry name" value="Thr-tRNA-ligase_IIa"/>
</dbReference>
<reference evidence="16" key="1">
    <citation type="submission" date="2020-10" db="EMBL/GenBank/DDBJ databases">
        <authorList>
            <person name="Gilroy R."/>
        </authorList>
    </citation>
    <scope>NUCLEOTIDE SEQUENCE</scope>
    <source>
        <strain evidence="16">ChiW3-316</strain>
    </source>
</reference>
<dbReference type="PROSITE" id="PS50862">
    <property type="entry name" value="AA_TRNA_LIGASE_II"/>
    <property type="match status" value="1"/>
</dbReference>
<evidence type="ECO:0000256" key="2">
    <source>
        <dbReference type="ARBA" id="ARBA00022490"/>
    </source>
</evidence>
<dbReference type="PANTHER" id="PTHR11451:SF44">
    <property type="entry name" value="THREONINE--TRNA LIGASE, CHLOROPLASTIC_MITOCHONDRIAL 2"/>
    <property type="match status" value="1"/>
</dbReference>
<dbReference type="GO" id="GO:0000049">
    <property type="term" value="F:tRNA binding"/>
    <property type="evidence" value="ECO:0007669"/>
    <property type="project" value="UniProtKB-KW"/>
</dbReference>
<keyword evidence="11 13" id="KW-0030">Aminoacyl-tRNA synthetase</keyword>
<feature type="domain" description="Aminoacyl-transfer RNA synthetases class-II family profile" evidence="14">
    <location>
        <begin position="243"/>
        <end position="538"/>
    </location>
</feature>
<evidence type="ECO:0000256" key="11">
    <source>
        <dbReference type="ARBA" id="ARBA00023146"/>
    </source>
</evidence>
<dbReference type="FunFam" id="3.30.980.10:FF:000005">
    <property type="entry name" value="Threonyl-tRNA synthetase, mitochondrial"/>
    <property type="match status" value="1"/>
</dbReference>
<keyword evidence="4 13" id="KW-0436">Ligase</keyword>
<dbReference type="HAMAP" id="MF_00184">
    <property type="entry name" value="Thr_tRNA_synth"/>
    <property type="match status" value="1"/>
</dbReference>
<dbReference type="Gene3D" id="3.30.54.20">
    <property type="match status" value="1"/>
</dbReference>
<dbReference type="InterPro" id="IPR036621">
    <property type="entry name" value="Anticodon-bd_dom_sf"/>
</dbReference>
<dbReference type="Pfam" id="PF00587">
    <property type="entry name" value="tRNA-synt_2b"/>
    <property type="match status" value="1"/>
</dbReference>
<dbReference type="Pfam" id="PF07973">
    <property type="entry name" value="tRNA_SAD"/>
    <property type="match status" value="1"/>
</dbReference>
<dbReference type="AlphaFoldDB" id="A0A9D1SBH8"/>
<keyword evidence="2 13" id="KW-0963">Cytoplasm</keyword>
<evidence type="ECO:0000256" key="12">
    <source>
        <dbReference type="ARBA" id="ARBA00049515"/>
    </source>
</evidence>
<evidence type="ECO:0000256" key="8">
    <source>
        <dbReference type="ARBA" id="ARBA00022840"/>
    </source>
</evidence>
<feature type="binding site" evidence="13">
    <location>
        <position position="515"/>
    </location>
    <ligand>
        <name>Zn(2+)</name>
        <dbReference type="ChEBI" id="CHEBI:29105"/>
        <note>catalytic</note>
    </ligand>
</feature>
<keyword evidence="9 13" id="KW-0694">RNA-binding</keyword>
<dbReference type="SUPFAM" id="SSF55186">
    <property type="entry name" value="ThrRS/AlaRS common domain"/>
    <property type="match status" value="1"/>
</dbReference>
<gene>
    <name evidence="13 16" type="primary">thrS</name>
    <name evidence="16" type="ORF">IAD20_08090</name>
</gene>
<comment type="caution">
    <text evidence="16">The sequence shown here is derived from an EMBL/GenBank/DDBJ whole genome shotgun (WGS) entry which is preliminary data.</text>
</comment>
<evidence type="ECO:0000256" key="5">
    <source>
        <dbReference type="ARBA" id="ARBA00022723"/>
    </source>
</evidence>
<dbReference type="InterPro" id="IPR002314">
    <property type="entry name" value="aa-tRNA-synt_IIb"/>
</dbReference>
<dbReference type="InterPro" id="IPR012675">
    <property type="entry name" value="Beta-grasp_dom_sf"/>
</dbReference>
<dbReference type="SUPFAM" id="SSF55681">
    <property type="entry name" value="Class II aaRS and biotin synthetases"/>
    <property type="match status" value="1"/>
</dbReference>
<evidence type="ECO:0000256" key="4">
    <source>
        <dbReference type="ARBA" id="ARBA00022598"/>
    </source>
</evidence>
<dbReference type="InterPro" id="IPR012947">
    <property type="entry name" value="tRNA_SAD"/>
</dbReference>
<dbReference type="SUPFAM" id="SSF81271">
    <property type="entry name" value="TGS-like"/>
    <property type="match status" value="1"/>
</dbReference>
<dbReference type="Pfam" id="PF02824">
    <property type="entry name" value="TGS"/>
    <property type="match status" value="1"/>
</dbReference>
<evidence type="ECO:0000313" key="17">
    <source>
        <dbReference type="Proteomes" id="UP000824107"/>
    </source>
</evidence>
<dbReference type="CDD" id="cd00771">
    <property type="entry name" value="ThrRS_core"/>
    <property type="match status" value="1"/>
</dbReference>
<feature type="binding site" evidence="13">
    <location>
        <position position="387"/>
    </location>
    <ligand>
        <name>Zn(2+)</name>
        <dbReference type="ChEBI" id="CHEBI:29105"/>
        <note>catalytic</note>
    </ligand>
</feature>
<comment type="caution">
    <text evidence="13">Lacks conserved residue(s) required for the propagation of feature annotation.</text>
</comment>
<dbReference type="EMBL" id="DVNC01000054">
    <property type="protein sequence ID" value="HIU54021.1"/>
    <property type="molecule type" value="Genomic_DNA"/>
</dbReference>
<comment type="subcellular location">
    <subcellularLocation>
        <location evidence="13">Cytoplasm</location>
    </subcellularLocation>
</comment>
<keyword evidence="8 13" id="KW-0067">ATP-binding</keyword>
<evidence type="ECO:0000256" key="3">
    <source>
        <dbReference type="ARBA" id="ARBA00022555"/>
    </source>
</evidence>
<dbReference type="PROSITE" id="PS51880">
    <property type="entry name" value="TGS"/>
    <property type="match status" value="1"/>
</dbReference>
<dbReference type="InterPro" id="IPR047246">
    <property type="entry name" value="ThrRS_anticodon"/>
</dbReference>
<accession>A0A9D1SBH8</accession>
<dbReference type="FunFam" id="3.30.54.20:FF:000002">
    <property type="entry name" value="Threonine--tRNA ligase"/>
    <property type="match status" value="1"/>
</dbReference>
<organism evidence="16 17">
    <name type="scientific">Candidatus Scatocola faecipullorum</name>
    <dbReference type="NCBI Taxonomy" id="2840917"/>
    <lineage>
        <taxon>Bacteria</taxon>
        <taxon>Pseudomonadati</taxon>
        <taxon>Pseudomonadota</taxon>
        <taxon>Alphaproteobacteria</taxon>
        <taxon>Rhodospirillales</taxon>
        <taxon>Rhodospirillaceae</taxon>
        <taxon>Rhodospirillaceae incertae sedis</taxon>
        <taxon>Candidatus Scatocola</taxon>
    </lineage>
</organism>
<evidence type="ECO:0000256" key="6">
    <source>
        <dbReference type="ARBA" id="ARBA00022741"/>
    </source>
</evidence>
<dbReference type="PANTHER" id="PTHR11451">
    <property type="entry name" value="THREONINE-TRNA LIGASE"/>
    <property type="match status" value="1"/>
</dbReference>
<evidence type="ECO:0000256" key="13">
    <source>
        <dbReference type="HAMAP-Rule" id="MF_00184"/>
    </source>
</evidence>
<comment type="subunit">
    <text evidence="13">Homodimer.</text>
</comment>
<dbReference type="InterPro" id="IPR045864">
    <property type="entry name" value="aa-tRNA-synth_II/BPL/LPL"/>
</dbReference>
<dbReference type="Gene3D" id="3.40.50.800">
    <property type="entry name" value="Anticodon-binding domain"/>
    <property type="match status" value="1"/>
</dbReference>
<feature type="binding site" evidence="13">
    <location>
        <position position="336"/>
    </location>
    <ligand>
        <name>Zn(2+)</name>
        <dbReference type="ChEBI" id="CHEBI:29105"/>
        <note>catalytic</note>
    </ligand>
</feature>
<reference evidence="16" key="2">
    <citation type="journal article" date="2021" name="PeerJ">
        <title>Extensive microbial diversity within the chicken gut microbiome revealed by metagenomics and culture.</title>
        <authorList>
            <person name="Gilroy R."/>
            <person name="Ravi A."/>
            <person name="Getino M."/>
            <person name="Pursley I."/>
            <person name="Horton D.L."/>
            <person name="Alikhan N.F."/>
            <person name="Baker D."/>
            <person name="Gharbi K."/>
            <person name="Hall N."/>
            <person name="Watson M."/>
            <person name="Adriaenssens E.M."/>
            <person name="Foster-Nyarko E."/>
            <person name="Jarju S."/>
            <person name="Secka A."/>
            <person name="Antonio M."/>
            <person name="Oren A."/>
            <person name="Chaudhuri R.R."/>
            <person name="La Ragione R."/>
            <person name="Hildebrand F."/>
            <person name="Pallen M.J."/>
        </authorList>
    </citation>
    <scope>NUCLEOTIDE SEQUENCE</scope>
    <source>
        <strain evidence="16">ChiW3-316</strain>
    </source>
</reference>